<feature type="non-terminal residue" evidence="1">
    <location>
        <position position="58"/>
    </location>
</feature>
<name>Q09ID5_NORV</name>
<feature type="non-terminal residue" evidence="1">
    <location>
        <position position="1"/>
    </location>
</feature>
<sequence length="58" mass="6372">GSTANLVPEVYNRGYGFGARCWCPLFAAPVAGQQNVIDPWIRNNFVQGPLVESFTVFP</sequence>
<reference evidence="1" key="1">
    <citation type="journal article" date="2007" name="J. Clin. Virol.">
        <title>Molecular and epidemiological trend of norovirus associated gastroenteritis in Dhaka City, Bangladesh.</title>
        <authorList>
            <person name="Dey S.K."/>
            <person name="Nguyen T.A."/>
            <person name="Phan T.G."/>
            <person name="Nishio O."/>
            <person name="Salim A.F."/>
            <person name="Rahman M."/>
            <person name="Yagyu F."/>
            <person name="Okitsu S."/>
            <person name="Ushijima H."/>
        </authorList>
    </citation>
    <scope>NUCLEOTIDE SEQUENCE</scope>
    <source>
        <strain evidence="1">Dhaka/262/2004/BGD</strain>
    </source>
</reference>
<dbReference type="EMBL" id="DQ889499">
    <property type="protein sequence ID" value="ABI55336.1"/>
    <property type="molecule type" value="Genomic_RNA"/>
</dbReference>
<organism evidence="1">
    <name type="scientific">Norovirus Dhaka/262/2004/BGD</name>
    <dbReference type="NCBI Taxonomy" id="402251"/>
    <lineage>
        <taxon>Viruses</taxon>
        <taxon>Riboviria</taxon>
        <taxon>Orthornavirae</taxon>
        <taxon>Pisuviricota</taxon>
        <taxon>Pisoniviricetes</taxon>
        <taxon>Picornavirales</taxon>
        <taxon>Caliciviridae</taxon>
        <taxon>Norovirus</taxon>
        <taxon>Norovirus norwalkense</taxon>
        <taxon>Norwalk virus</taxon>
    </lineage>
</organism>
<proteinExistence type="predicted"/>
<accession>Q09ID5</accession>
<protein>
    <submittedName>
        <fullName evidence="1">Capsid protein</fullName>
    </submittedName>
</protein>
<evidence type="ECO:0000313" key="1">
    <source>
        <dbReference type="EMBL" id="ABI55336.1"/>
    </source>
</evidence>